<organism evidence="1 2">
    <name type="scientific">Dreissena polymorpha</name>
    <name type="common">Zebra mussel</name>
    <name type="synonym">Mytilus polymorpha</name>
    <dbReference type="NCBI Taxonomy" id="45954"/>
    <lineage>
        <taxon>Eukaryota</taxon>
        <taxon>Metazoa</taxon>
        <taxon>Spiralia</taxon>
        <taxon>Lophotrochozoa</taxon>
        <taxon>Mollusca</taxon>
        <taxon>Bivalvia</taxon>
        <taxon>Autobranchia</taxon>
        <taxon>Heteroconchia</taxon>
        <taxon>Euheterodonta</taxon>
        <taxon>Imparidentia</taxon>
        <taxon>Neoheterodontei</taxon>
        <taxon>Myida</taxon>
        <taxon>Dreissenoidea</taxon>
        <taxon>Dreissenidae</taxon>
        <taxon>Dreissena</taxon>
    </lineage>
</organism>
<keyword evidence="2" id="KW-1185">Reference proteome</keyword>
<proteinExistence type="predicted"/>
<name>A0A9D4CN64_DREPO</name>
<sequence>MAEYELGTVRDEDEVCLRKLSVYATLRPGDLDRALLKLTDIRRPLSDLSEWTRDKRGHCEVLQDREDVPVPEQLEIREHELLVKGFDVDKRIIPGFRYLIRYIGAREYLFNGEARLLETIGLGYGKRLTFQGDRLNFNDCYFWSDSSTDGFAFSVEAIREGNSFLVLTADLQEVGTVQVHKVDYPQKELGTRVENSAVTKEVRVRFACSVRHRQTRSLINVSTQNFQVAEGVAELVKERGQKEATVTCIRGVRIETIVVCTLHMDL</sequence>
<comment type="caution">
    <text evidence="1">The sequence shown here is derived from an EMBL/GenBank/DDBJ whole genome shotgun (WGS) entry which is preliminary data.</text>
</comment>
<dbReference type="EMBL" id="JAIWYP010000012">
    <property type="protein sequence ID" value="KAH3728057.1"/>
    <property type="molecule type" value="Genomic_DNA"/>
</dbReference>
<dbReference type="AlphaFoldDB" id="A0A9D4CN64"/>
<reference evidence="1" key="1">
    <citation type="journal article" date="2019" name="bioRxiv">
        <title>The Genome of the Zebra Mussel, Dreissena polymorpha: A Resource for Invasive Species Research.</title>
        <authorList>
            <person name="McCartney M.A."/>
            <person name="Auch B."/>
            <person name="Kono T."/>
            <person name="Mallez S."/>
            <person name="Zhang Y."/>
            <person name="Obille A."/>
            <person name="Becker A."/>
            <person name="Abrahante J.E."/>
            <person name="Garbe J."/>
            <person name="Badalamenti J.P."/>
            <person name="Herman A."/>
            <person name="Mangelson H."/>
            <person name="Liachko I."/>
            <person name="Sullivan S."/>
            <person name="Sone E.D."/>
            <person name="Koren S."/>
            <person name="Silverstein K.A.T."/>
            <person name="Beckman K.B."/>
            <person name="Gohl D.M."/>
        </authorList>
    </citation>
    <scope>NUCLEOTIDE SEQUENCE</scope>
    <source>
        <strain evidence="1">Duluth1</strain>
        <tissue evidence="1">Whole animal</tissue>
    </source>
</reference>
<evidence type="ECO:0000313" key="2">
    <source>
        <dbReference type="Proteomes" id="UP000828390"/>
    </source>
</evidence>
<reference evidence="1" key="2">
    <citation type="submission" date="2020-11" db="EMBL/GenBank/DDBJ databases">
        <authorList>
            <person name="McCartney M.A."/>
            <person name="Auch B."/>
            <person name="Kono T."/>
            <person name="Mallez S."/>
            <person name="Becker A."/>
            <person name="Gohl D.M."/>
            <person name="Silverstein K.A.T."/>
            <person name="Koren S."/>
            <person name="Bechman K.B."/>
            <person name="Herman A."/>
            <person name="Abrahante J.E."/>
            <person name="Garbe J."/>
        </authorList>
    </citation>
    <scope>NUCLEOTIDE SEQUENCE</scope>
    <source>
        <strain evidence="1">Duluth1</strain>
        <tissue evidence="1">Whole animal</tissue>
    </source>
</reference>
<accession>A0A9D4CN64</accession>
<protein>
    <submittedName>
        <fullName evidence="1">Uncharacterized protein</fullName>
    </submittedName>
</protein>
<dbReference type="Proteomes" id="UP000828390">
    <property type="component" value="Unassembled WGS sequence"/>
</dbReference>
<evidence type="ECO:0000313" key="1">
    <source>
        <dbReference type="EMBL" id="KAH3728057.1"/>
    </source>
</evidence>
<dbReference type="OrthoDB" id="5953973at2759"/>
<gene>
    <name evidence="1" type="ORF">DPMN_054003</name>
</gene>